<keyword evidence="3 11" id="KW-0812">Transmembrane</keyword>
<name>A0A3Q3BS00_HAPBU</name>
<dbReference type="InterPro" id="IPR000337">
    <property type="entry name" value="GPCR_3"/>
</dbReference>
<dbReference type="InterPro" id="IPR000068">
    <property type="entry name" value="GPCR_3_Ca_sens_rcpt-rel"/>
</dbReference>
<dbReference type="InterPro" id="IPR001828">
    <property type="entry name" value="ANF_lig-bd_rcpt"/>
</dbReference>
<keyword evidence="14" id="KW-1185">Reference proteome</keyword>
<feature type="transmembrane region" description="Helical" evidence="11">
    <location>
        <begin position="6"/>
        <end position="25"/>
    </location>
</feature>
<evidence type="ECO:0000313" key="13">
    <source>
        <dbReference type="Ensembl" id="ENSHBUP00000004956.1"/>
    </source>
</evidence>
<evidence type="ECO:0000259" key="12">
    <source>
        <dbReference type="Pfam" id="PF01094"/>
    </source>
</evidence>
<dbReference type="STRING" id="8153.ENSHBUP00000004956"/>
<evidence type="ECO:0000256" key="7">
    <source>
        <dbReference type="ARBA" id="ARBA00023136"/>
    </source>
</evidence>
<dbReference type="InterPro" id="IPR028082">
    <property type="entry name" value="Peripla_BP_I"/>
</dbReference>
<dbReference type="SUPFAM" id="SSF53822">
    <property type="entry name" value="Periplasmic binding protein-like I"/>
    <property type="match status" value="1"/>
</dbReference>
<keyword evidence="7 11" id="KW-0472">Membrane</keyword>
<evidence type="ECO:0000256" key="4">
    <source>
        <dbReference type="ARBA" id="ARBA00022729"/>
    </source>
</evidence>
<evidence type="ECO:0000256" key="9">
    <source>
        <dbReference type="ARBA" id="ARBA00023180"/>
    </source>
</evidence>
<dbReference type="OMA" id="WTEGPAR"/>
<organism evidence="13 14">
    <name type="scientific">Haplochromis burtoni</name>
    <name type="common">Burton's mouthbrooder</name>
    <name type="synonym">Chromis burtoni</name>
    <dbReference type="NCBI Taxonomy" id="8153"/>
    <lineage>
        <taxon>Eukaryota</taxon>
        <taxon>Metazoa</taxon>
        <taxon>Chordata</taxon>
        <taxon>Craniata</taxon>
        <taxon>Vertebrata</taxon>
        <taxon>Euteleostomi</taxon>
        <taxon>Actinopterygii</taxon>
        <taxon>Neopterygii</taxon>
        <taxon>Teleostei</taxon>
        <taxon>Neoteleostei</taxon>
        <taxon>Acanthomorphata</taxon>
        <taxon>Ovalentaria</taxon>
        <taxon>Cichlomorphae</taxon>
        <taxon>Cichliformes</taxon>
        <taxon>Cichlidae</taxon>
        <taxon>African cichlids</taxon>
        <taxon>Pseudocrenilabrinae</taxon>
        <taxon>Haplochromini</taxon>
        <taxon>Haplochromis</taxon>
    </lineage>
</organism>
<evidence type="ECO:0000256" key="1">
    <source>
        <dbReference type="ARBA" id="ARBA00004651"/>
    </source>
</evidence>
<dbReference type="AlphaFoldDB" id="A0A3Q3BS00"/>
<dbReference type="PANTHER" id="PTHR24061:SF418">
    <property type="entry name" value="C-FAMILY ODORANT RECEPTOR OLFCQ19-RELATED"/>
    <property type="match status" value="1"/>
</dbReference>
<keyword evidence="10" id="KW-0807">Transducer</keyword>
<dbReference type="Ensembl" id="ENSHBUT00000007824.1">
    <property type="protein sequence ID" value="ENSHBUP00000004956.1"/>
    <property type="gene ID" value="ENSHBUG00000006296.1"/>
</dbReference>
<feature type="domain" description="Receptor ligand binding region" evidence="12">
    <location>
        <begin position="57"/>
        <end position="254"/>
    </location>
</feature>
<dbReference type="GO" id="GO:0005886">
    <property type="term" value="C:plasma membrane"/>
    <property type="evidence" value="ECO:0007669"/>
    <property type="project" value="UniProtKB-SubCell"/>
</dbReference>
<protein>
    <recommendedName>
        <fullName evidence="12">Receptor ligand binding region domain-containing protein</fullName>
    </recommendedName>
</protein>
<dbReference type="Proteomes" id="UP000264840">
    <property type="component" value="Unplaced"/>
</dbReference>
<proteinExistence type="predicted"/>
<evidence type="ECO:0000313" key="14">
    <source>
        <dbReference type="Proteomes" id="UP000264840"/>
    </source>
</evidence>
<dbReference type="FunFam" id="3.40.50.2300:FF:000016">
    <property type="entry name" value="Taste 1 receptor member 2"/>
    <property type="match status" value="1"/>
</dbReference>
<keyword evidence="9" id="KW-0325">Glycoprotein</keyword>
<dbReference type="GO" id="GO:0004930">
    <property type="term" value="F:G protein-coupled receptor activity"/>
    <property type="evidence" value="ECO:0007669"/>
    <property type="project" value="UniProtKB-KW"/>
</dbReference>
<accession>A0A3Q3BS00</accession>
<evidence type="ECO:0000256" key="6">
    <source>
        <dbReference type="ARBA" id="ARBA00023040"/>
    </source>
</evidence>
<dbReference type="Pfam" id="PF01094">
    <property type="entry name" value="ANF_receptor"/>
    <property type="match status" value="1"/>
</dbReference>
<evidence type="ECO:0000256" key="10">
    <source>
        <dbReference type="ARBA" id="ARBA00023224"/>
    </source>
</evidence>
<dbReference type="PRINTS" id="PR00248">
    <property type="entry name" value="GPCRMGR"/>
</dbReference>
<dbReference type="GeneTree" id="ENSGT00940000162782"/>
<dbReference type="Gene3D" id="3.40.50.2300">
    <property type="match status" value="2"/>
</dbReference>
<keyword evidence="6" id="KW-0297">G-protein coupled receptor</keyword>
<evidence type="ECO:0000256" key="11">
    <source>
        <dbReference type="SAM" id="Phobius"/>
    </source>
</evidence>
<reference evidence="13" key="2">
    <citation type="submission" date="2025-09" db="UniProtKB">
        <authorList>
            <consortium name="Ensembl"/>
        </authorList>
    </citation>
    <scope>IDENTIFICATION</scope>
</reference>
<evidence type="ECO:0000256" key="8">
    <source>
        <dbReference type="ARBA" id="ARBA00023170"/>
    </source>
</evidence>
<keyword evidence="2" id="KW-1003">Cell membrane</keyword>
<keyword evidence="4" id="KW-0732">Signal</keyword>
<keyword evidence="8" id="KW-0675">Receptor</keyword>
<dbReference type="PANTHER" id="PTHR24061">
    <property type="entry name" value="CALCIUM-SENSING RECEPTOR-RELATED"/>
    <property type="match status" value="1"/>
</dbReference>
<evidence type="ECO:0000256" key="5">
    <source>
        <dbReference type="ARBA" id="ARBA00022989"/>
    </source>
</evidence>
<sequence length="270" mass="30554">QFALAYFTIFLLFLCFIIFCISQLLSVTRRISSKWGAQDWRCNSGWTVSRFRLAQIMAFAIDEINKNSELLPNVTLGYSLYDNCAELGIGFRGALSLVNGQEEQIILDHACAGNPLVIGIVGDSSSTRSIAISSVLGFYFATCSCLTDHQKYPSFFRTIPSDAFQVRAMIQILKHFGWTWAGLLISNDDYGHNAARSLQSELSRSGEGCLAYTEILPRHKKTDELRRIVNVMKKSTARVVIVFAYESHILNLMNDWLYNNFIINNYKDLN</sequence>
<evidence type="ECO:0000256" key="3">
    <source>
        <dbReference type="ARBA" id="ARBA00022692"/>
    </source>
</evidence>
<evidence type="ECO:0000256" key="2">
    <source>
        <dbReference type="ARBA" id="ARBA00022475"/>
    </source>
</evidence>
<reference evidence="13" key="1">
    <citation type="submission" date="2025-08" db="UniProtKB">
        <authorList>
            <consortium name="Ensembl"/>
        </authorList>
    </citation>
    <scope>IDENTIFICATION</scope>
</reference>
<keyword evidence="5 11" id="KW-1133">Transmembrane helix</keyword>
<comment type="subcellular location">
    <subcellularLocation>
        <location evidence="1">Cell membrane</location>
        <topology evidence="1">Multi-pass membrane protein</topology>
    </subcellularLocation>
</comment>